<accession>A0AAW1S0K2</accession>
<feature type="region of interest" description="Disordered" evidence="2">
    <location>
        <begin position="70"/>
        <end position="135"/>
    </location>
</feature>
<sequence length="264" mass="27136">MPASSTTTVSLDQGGPQAERCEVPARQKFKSLVAIYEAAAALHAMANTLPEGHGGRATRGSRAVLASGVPPAVEPQAGDTLPGKPPTSALAAWDPESPLRRTRGAVDGASRPSRGAADPESRQGQQAGSEAQPQTWASAVERLLGTVESVCCADCGSAAQLALDDARSAQAAAAARLAEDAAAVVHSSRRVEELQRDLDAATERARVERACLDASRAQKAAADAAVEEARAAQQQQRRQGLASLAEQRSHLLLTGGRGAALGSV</sequence>
<dbReference type="AlphaFoldDB" id="A0AAW1S0K2"/>
<feature type="region of interest" description="Disordered" evidence="2">
    <location>
        <begin position="1"/>
        <end position="20"/>
    </location>
</feature>
<evidence type="ECO:0000256" key="1">
    <source>
        <dbReference type="SAM" id="Coils"/>
    </source>
</evidence>
<evidence type="ECO:0000256" key="2">
    <source>
        <dbReference type="SAM" id="MobiDB-lite"/>
    </source>
</evidence>
<evidence type="ECO:0000313" key="4">
    <source>
        <dbReference type="Proteomes" id="UP001445335"/>
    </source>
</evidence>
<comment type="caution">
    <text evidence="3">The sequence shown here is derived from an EMBL/GenBank/DDBJ whole genome shotgun (WGS) entry which is preliminary data.</text>
</comment>
<proteinExistence type="predicted"/>
<organism evidence="3 4">
    <name type="scientific">Elliptochloris bilobata</name>
    <dbReference type="NCBI Taxonomy" id="381761"/>
    <lineage>
        <taxon>Eukaryota</taxon>
        <taxon>Viridiplantae</taxon>
        <taxon>Chlorophyta</taxon>
        <taxon>core chlorophytes</taxon>
        <taxon>Trebouxiophyceae</taxon>
        <taxon>Trebouxiophyceae incertae sedis</taxon>
        <taxon>Elliptochloris clade</taxon>
        <taxon>Elliptochloris</taxon>
    </lineage>
</organism>
<dbReference type="Proteomes" id="UP001445335">
    <property type="component" value="Unassembled WGS sequence"/>
</dbReference>
<dbReference type="EMBL" id="JALJOU010000016">
    <property type="protein sequence ID" value="KAK9839515.1"/>
    <property type="molecule type" value="Genomic_DNA"/>
</dbReference>
<reference evidence="3 4" key="1">
    <citation type="journal article" date="2024" name="Nat. Commun.">
        <title>Phylogenomics reveals the evolutionary origins of lichenization in chlorophyte algae.</title>
        <authorList>
            <person name="Puginier C."/>
            <person name="Libourel C."/>
            <person name="Otte J."/>
            <person name="Skaloud P."/>
            <person name="Haon M."/>
            <person name="Grisel S."/>
            <person name="Petersen M."/>
            <person name="Berrin J.G."/>
            <person name="Delaux P.M."/>
            <person name="Dal Grande F."/>
            <person name="Keller J."/>
        </authorList>
    </citation>
    <scope>NUCLEOTIDE SEQUENCE [LARGE SCALE GENOMIC DNA]</scope>
    <source>
        <strain evidence="3 4">SAG 245.80</strain>
    </source>
</reference>
<gene>
    <name evidence="3" type="ORF">WJX81_006787</name>
</gene>
<keyword evidence="1" id="KW-0175">Coiled coil</keyword>
<evidence type="ECO:0000313" key="3">
    <source>
        <dbReference type="EMBL" id="KAK9839515.1"/>
    </source>
</evidence>
<feature type="coiled-coil region" evidence="1">
    <location>
        <begin position="184"/>
        <end position="232"/>
    </location>
</feature>
<keyword evidence="4" id="KW-1185">Reference proteome</keyword>
<protein>
    <submittedName>
        <fullName evidence="3">Uncharacterized protein</fullName>
    </submittedName>
</protein>
<feature type="compositionally biased region" description="Polar residues" evidence="2">
    <location>
        <begin position="1"/>
        <end position="11"/>
    </location>
</feature>
<feature type="compositionally biased region" description="Polar residues" evidence="2">
    <location>
        <begin position="122"/>
        <end position="135"/>
    </location>
</feature>
<name>A0AAW1S0K2_9CHLO</name>